<dbReference type="InterPro" id="IPR029058">
    <property type="entry name" value="AB_hydrolase_fold"/>
</dbReference>
<evidence type="ECO:0000259" key="3">
    <source>
        <dbReference type="Pfam" id="PF05448"/>
    </source>
</evidence>
<feature type="domain" description="Acetyl xylan esterase" evidence="3">
    <location>
        <begin position="62"/>
        <end position="215"/>
    </location>
</feature>
<dbReference type="GO" id="GO:0016787">
    <property type="term" value="F:hydrolase activity"/>
    <property type="evidence" value="ECO:0007669"/>
    <property type="project" value="UniProtKB-KW"/>
</dbReference>
<dbReference type="EC" id="3.4.-.-" evidence="4"/>
<dbReference type="SUPFAM" id="SSF53474">
    <property type="entry name" value="alpha/beta-Hydrolases"/>
    <property type="match status" value="1"/>
</dbReference>
<dbReference type="Pfam" id="PF05448">
    <property type="entry name" value="AXE1"/>
    <property type="match status" value="1"/>
</dbReference>
<gene>
    <name evidence="4" type="ORF">ACFQY0_11995</name>
</gene>
<keyword evidence="4" id="KW-0378">Hydrolase</keyword>
<evidence type="ECO:0000313" key="4">
    <source>
        <dbReference type="EMBL" id="MFC7337903.1"/>
    </source>
</evidence>
<dbReference type="EMBL" id="JBHTBS010000005">
    <property type="protein sequence ID" value="MFC7337903.1"/>
    <property type="molecule type" value="Genomic_DNA"/>
</dbReference>
<accession>A0ABW2L9B5</accession>
<evidence type="ECO:0000313" key="5">
    <source>
        <dbReference type="Proteomes" id="UP001596472"/>
    </source>
</evidence>
<sequence length="631" mass="70220">MIKNLKACLILGMSPLLVAGTLFAAPEVMGPEEIWEGYDPRAIPLDEEILKTWEEDGASYKEVYFNGEKIDGKQVRLYGVFAAPTGARKLPALLHIHGGGQTVNRDWLKEFSKRGYAILSINWGGEWPKRDRYTLWNGVENGDHKKRSGTQVTEPSPRSDAYYLWTQASMRAITYLEKQDEVDPDKIGAFGISMGGTIMWNLAFDPRIKAGCAIYGAGWNSYAHQELRYAIGHPGKKASEKDLRWRASLAPEASAPFVRFPMLFLSSSNDRHGYMDRAEQSLDLIPEGVPRAWALTPRIRHHIGVDFIHDLPGWMDVHLKGEGVWPANPKAKITLGEGKVPVFYVKPDRPDEVTKVEVFHALENPFAVNRHWRSSEPSESDGVYSSPAPVMHADEYLFGFANVSYKSGVVISSPLVAVVPDTIGAEATISQPSRVFYDGKEGVGDWTRNSTGTDPIPGRVDKRLEAVLGPGGKPGFTANRVSPMTYAPSDPEFRAPHGASLAFEIKTEEDQEFTVKLHKNYWVNDFETFACKVDLKGSRDWQTVTLDGSQFLSEKSGKPLGESINEAGVLELNPSRQSWTDRQVIFGNFHWVGGEHVPHVHAYRDNKARPDRGVPGSDDAGHLQDHEAVKE</sequence>
<name>A0ABW2L9B5_9BACT</name>
<proteinExistence type="predicted"/>
<dbReference type="InterPro" id="IPR050261">
    <property type="entry name" value="FrsA_esterase"/>
</dbReference>
<evidence type="ECO:0000256" key="1">
    <source>
        <dbReference type="SAM" id="MobiDB-lite"/>
    </source>
</evidence>
<feature type="compositionally biased region" description="Basic and acidic residues" evidence="1">
    <location>
        <begin position="619"/>
        <end position="631"/>
    </location>
</feature>
<dbReference type="InterPro" id="IPR008391">
    <property type="entry name" value="AXE1_dom"/>
</dbReference>
<dbReference type="PANTHER" id="PTHR22946">
    <property type="entry name" value="DIENELACTONE HYDROLASE DOMAIN-CONTAINING PROTEIN-RELATED"/>
    <property type="match status" value="1"/>
</dbReference>
<feature type="region of interest" description="Disordered" evidence="1">
    <location>
        <begin position="606"/>
        <end position="631"/>
    </location>
</feature>
<keyword evidence="5" id="KW-1185">Reference proteome</keyword>
<keyword evidence="2" id="KW-0732">Signal</keyword>
<dbReference type="Gene3D" id="3.40.50.1820">
    <property type="entry name" value="alpha/beta hydrolase"/>
    <property type="match status" value="1"/>
</dbReference>
<evidence type="ECO:0000256" key="2">
    <source>
        <dbReference type="SAM" id="SignalP"/>
    </source>
</evidence>
<dbReference type="Proteomes" id="UP001596472">
    <property type="component" value="Unassembled WGS sequence"/>
</dbReference>
<feature type="signal peptide" evidence="2">
    <location>
        <begin position="1"/>
        <end position="24"/>
    </location>
</feature>
<protein>
    <submittedName>
        <fullName evidence="4">Alpha/beta hydrolase family protein</fullName>
        <ecNumber evidence="4">3.4.-.-</ecNumber>
    </submittedName>
</protein>
<comment type="caution">
    <text evidence="4">The sequence shown here is derived from an EMBL/GenBank/DDBJ whole genome shotgun (WGS) entry which is preliminary data.</text>
</comment>
<reference evidence="5" key="1">
    <citation type="journal article" date="2019" name="Int. J. Syst. Evol. Microbiol.">
        <title>The Global Catalogue of Microorganisms (GCM) 10K type strain sequencing project: providing services to taxonomists for standard genome sequencing and annotation.</title>
        <authorList>
            <consortium name="The Broad Institute Genomics Platform"/>
            <consortium name="The Broad Institute Genome Sequencing Center for Infectious Disease"/>
            <person name="Wu L."/>
            <person name="Ma J."/>
        </authorList>
    </citation>
    <scope>NUCLEOTIDE SEQUENCE [LARGE SCALE GENOMIC DNA]</scope>
    <source>
        <strain evidence="5">CGMCC 4.1467</strain>
    </source>
</reference>
<feature type="chain" id="PRO_5045811050" evidence="2">
    <location>
        <begin position="25"/>
        <end position="631"/>
    </location>
</feature>
<dbReference type="RefSeq" id="WP_379712645.1">
    <property type="nucleotide sequence ID" value="NZ_JBHTBS010000005.1"/>
</dbReference>
<organism evidence="4 5">
    <name type="scientific">Haloferula chungangensis</name>
    <dbReference type="NCBI Taxonomy" id="1048331"/>
    <lineage>
        <taxon>Bacteria</taxon>
        <taxon>Pseudomonadati</taxon>
        <taxon>Verrucomicrobiota</taxon>
        <taxon>Verrucomicrobiia</taxon>
        <taxon>Verrucomicrobiales</taxon>
        <taxon>Verrucomicrobiaceae</taxon>
        <taxon>Haloferula</taxon>
    </lineage>
</organism>